<dbReference type="GO" id="GO:0006508">
    <property type="term" value="P:proteolysis"/>
    <property type="evidence" value="ECO:0007669"/>
    <property type="project" value="UniProtKB-KW"/>
</dbReference>
<dbReference type="PROSITE" id="PS50240">
    <property type="entry name" value="TRYPSIN_DOM"/>
    <property type="match status" value="1"/>
</dbReference>
<reference evidence="5 6" key="1">
    <citation type="submission" date="2020-05" db="EMBL/GenBank/DDBJ databases">
        <authorList>
            <person name="Whitworth D."/>
        </authorList>
    </citation>
    <scope>NUCLEOTIDE SEQUENCE [LARGE SCALE GENOMIC DNA]</scope>
    <source>
        <strain evidence="5 6">AB043B</strain>
    </source>
</reference>
<evidence type="ECO:0000313" key="5">
    <source>
        <dbReference type="EMBL" id="NOK37609.1"/>
    </source>
</evidence>
<feature type="chain" id="PRO_5044076061" evidence="3">
    <location>
        <begin position="22"/>
        <end position="304"/>
    </location>
</feature>
<keyword evidence="6" id="KW-1185">Reference proteome</keyword>
<dbReference type="FunFam" id="2.40.10.10:FF:000002">
    <property type="entry name" value="Transmembrane protease serine"/>
    <property type="match status" value="1"/>
</dbReference>
<dbReference type="GO" id="GO:0004252">
    <property type="term" value="F:serine-type endopeptidase activity"/>
    <property type="evidence" value="ECO:0007669"/>
    <property type="project" value="InterPro"/>
</dbReference>
<dbReference type="Gene3D" id="2.40.10.10">
    <property type="entry name" value="Trypsin-like serine proteases"/>
    <property type="match status" value="1"/>
</dbReference>
<dbReference type="PROSITE" id="PS00134">
    <property type="entry name" value="TRYPSIN_HIS"/>
    <property type="match status" value="1"/>
</dbReference>
<dbReference type="Pfam" id="PF00089">
    <property type="entry name" value="Trypsin"/>
    <property type="match status" value="1"/>
</dbReference>
<evidence type="ECO:0000259" key="4">
    <source>
        <dbReference type="PROSITE" id="PS50240"/>
    </source>
</evidence>
<dbReference type="InterPro" id="IPR043504">
    <property type="entry name" value="Peptidase_S1_PA_chymotrypsin"/>
</dbReference>
<dbReference type="OrthoDB" id="5290391at2"/>
<feature type="domain" description="Peptidase S1" evidence="4">
    <location>
        <begin position="74"/>
        <end position="303"/>
    </location>
</feature>
<keyword evidence="1" id="KW-1015">Disulfide bond</keyword>
<organism evidence="5 6">
    <name type="scientific">Corallococcus exercitus</name>
    <dbReference type="NCBI Taxonomy" id="2316736"/>
    <lineage>
        <taxon>Bacteria</taxon>
        <taxon>Pseudomonadati</taxon>
        <taxon>Myxococcota</taxon>
        <taxon>Myxococcia</taxon>
        <taxon>Myxococcales</taxon>
        <taxon>Cystobacterineae</taxon>
        <taxon>Myxococcaceae</taxon>
        <taxon>Corallococcus</taxon>
    </lineage>
</organism>
<dbReference type="FunFam" id="2.40.10.10:FF:000068">
    <property type="entry name" value="transmembrane protease serine 2"/>
    <property type="match status" value="1"/>
</dbReference>
<dbReference type="AlphaFoldDB" id="A0A3A8I7A6"/>
<dbReference type="PANTHER" id="PTHR24252">
    <property type="entry name" value="ACROSIN-RELATED"/>
    <property type="match status" value="1"/>
</dbReference>
<dbReference type="SUPFAM" id="SSF50494">
    <property type="entry name" value="Trypsin-like serine proteases"/>
    <property type="match status" value="1"/>
</dbReference>
<evidence type="ECO:0000256" key="1">
    <source>
        <dbReference type="ARBA" id="ARBA00023157"/>
    </source>
</evidence>
<evidence type="ECO:0000313" key="6">
    <source>
        <dbReference type="Proteomes" id="UP000563426"/>
    </source>
</evidence>
<proteinExistence type="predicted"/>
<dbReference type="PRINTS" id="PR00722">
    <property type="entry name" value="CHYMOTRYPSIN"/>
</dbReference>
<sequence length="304" mass="32243">MTLGPFGLFWSMTLAVNPAHAAEAPTRRAAHPVALSFEDSARVMFKAWGVSQPAVNGPVALNPRAERMRATQSIAGGHEAAPGKWPFSVAIAYRNQQGTLTQYCGGSLISPDTVLTAAHCEVSTGHYAVIGRHDLSTNKGRALRIVAVTSHVGFDDQSFQNDIALLRLAAPVAEFAPVQLAGPDLVLAEGQRLTALGWGPARERRSNAPVLKEVTAQVASRAECAARYLRKYPITPRMLCASAPATKDTCLGDSGGPLLMTTAEGKVLQVGITSFGIGCARPDFQGVYTQVSSFQKWLAPPPSP</sequence>
<dbReference type="InterPro" id="IPR001314">
    <property type="entry name" value="Peptidase_S1A"/>
</dbReference>
<dbReference type="SMART" id="SM00020">
    <property type="entry name" value="Tryp_SPc"/>
    <property type="match status" value="1"/>
</dbReference>
<evidence type="ECO:0000256" key="2">
    <source>
        <dbReference type="RuleBase" id="RU363034"/>
    </source>
</evidence>
<feature type="signal peptide" evidence="3">
    <location>
        <begin position="1"/>
        <end position="21"/>
    </location>
</feature>
<dbReference type="CDD" id="cd00190">
    <property type="entry name" value="Tryp_SPc"/>
    <property type="match status" value="1"/>
</dbReference>
<dbReference type="Proteomes" id="UP000563426">
    <property type="component" value="Unassembled WGS sequence"/>
</dbReference>
<dbReference type="InterPro" id="IPR018114">
    <property type="entry name" value="TRYPSIN_HIS"/>
</dbReference>
<gene>
    <name evidence="5" type="ORF">HMI49_30865</name>
</gene>
<comment type="caution">
    <text evidence="5">The sequence shown here is derived from an EMBL/GenBank/DDBJ whole genome shotgun (WGS) entry which is preliminary data.</text>
</comment>
<keyword evidence="2" id="KW-0720">Serine protease</keyword>
<dbReference type="InterPro" id="IPR033116">
    <property type="entry name" value="TRYPSIN_SER"/>
</dbReference>
<evidence type="ECO:0000256" key="3">
    <source>
        <dbReference type="SAM" id="SignalP"/>
    </source>
</evidence>
<keyword evidence="3" id="KW-0732">Signal</keyword>
<dbReference type="RefSeq" id="WP_120525268.1">
    <property type="nucleotide sequence ID" value="NZ_JABFJV010000239.1"/>
</dbReference>
<keyword evidence="2 5" id="KW-0645">Protease</keyword>
<dbReference type="EMBL" id="JABFJV010000239">
    <property type="protein sequence ID" value="NOK37609.1"/>
    <property type="molecule type" value="Genomic_DNA"/>
</dbReference>
<keyword evidence="2" id="KW-0378">Hydrolase</keyword>
<dbReference type="InterPro" id="IPR009003">
    <property type="entry name" value="Peptidase_S1_PA"/>
</dbReference>
<dbReference type="InterPro" id="IPR001254">
    <property type="entry name" value="Trypsin_dom"/>
</dbReference>
<dbReference type="PROSITE" id="PS00135">
    <property type="entry name" value="TRYPSIN_SER"/>
    <property type="match status" value="1"/>
</dbReference>
<protein>
    <submittedName>
        <fullName evidence="5">Serine protease</fullName>
    </submittedName>
</protein>
<accession>A0A3A8I7A6</accession>
<dbReference type="PANTHER" id="PTHR24252:SF7">
    <property type="entry name" value="HYALIN"/>
    <property type="match status" value="1"/>
</dbReference>
<name>A0A3A8I7A6_9BACT</name>